<keyword evidence="2" id="KW-1185">Reference proteome</keyword>
<gene>
    <name evidence="1" type="ORF">RI844_17895</name>
</gene>
<evidence type="ECO:0000313" key="1">
    <source>
        <dbReference type="EMBL" id="WOH37216.1"/>
    </source>
</evidence>
<reference evidence="1 2" key="1">
    <citation type="submission" date="2023-09" db="EMBL/GenBank/DDBJ databases">
        <authorList>
            <person name="Qi X."/>
        </authorList>
    </citation>
    <scope>NUCLEOTIDE SEQUENCE [LARGE SCALE GENOMIC DNA]</scope>
    <source>
        <strain evidence="1 2">S1-1</strain>
    </source>
</reference>
<accession>A0ABZ0GN00</accession>
<dbReference type="RefSeq" id="WP_348396008.1">
    <property type="nucleotide sequence ID" value="NZ_CP136600.1"/>
</dbReference>
<organism evidence="1 2">
    <name type="scientific">Thalassotalea fonticola</name>
    <dbReference type="NCBI Taxonomy" id="3065649"/>
    <lineage>
        <taxon>Bacteria</taxon>
        <taxon>Pseudomonadati</taxon>
        <taxon>Pseudomonadota</taxon>
        <taxon>Gammaproteobacteria</taxon>
        <taxon>Alteromonadales</taxon>
        <taxon>Colwelliaceae</taxon>
        <taxon>Thalassotalea</taxon>
    </lineage>
</organism>
<protein>
    <recommendedName>
        <fullName evidence="3">Outer membrane protein beta-barrel domain-containing protein</fullName>
    </recommendedName>
</protein>
<dbReference type="Proteomes" id="UP001301442">
    <property type="component" value="Chromosome"/>
</dbReference>
<sequence>MFKFFTVMFYILLLLISVLCRAEQPLSSVDNVAIALERQTPLNQNVDLDGLVFASKKSFFNAFFIGGEFTFLEEEVGDSQFTLTQQQVILGYRYPVSTKFEMRLSIGGIREELEHTSQNFNSKSDDASLQVKLTGIYDVNFIHSLGSALHHYELYNIERYYLTLFYQFKLTRKWQIYSHLELGYNTKVEHDINGYQLQLKYAF</sequence>
<evidence type="ECO:0000313" key="2">
    <source>
        <dbReference type="Proteomes" id="UP001301442"/>
    </source>
</evidence>
<proteinExistence type="predicted"/>
<name>A0ABZ0GN00_9GAMM</name>
<evidence type="ECO:0008006" key="3">
    <source>
        <dbReference type="Google" id="ProtNLM"/>
    </source>
</evidence>
<dbReference type="EMBL" id="CP136600">
    <property type="protein sequence ID" value="WOH37216.1"/>
    <property type="molecule type" value="Genomic_DNA"/>
</dbReference>